<organism evidence="1 2">
    <name type="scientific">Brevibacillus laterosporus</name>
    <name type="common">Bacillus laterosporus</name>
    <dbReference type="NCBI Taxonomy" id="1465"/>
    <lineage>
        <taxon>Bacteria</taxon>
        <taxon>Bacillati</taxon>
        <taxon>Bacillota</taxon>
        <taxon>Bacilli</taxon>
        <taxon>Bacillales</taxon>
        <taxon>Paenibacillaceae</taxon>
        <taxon>Brevibacillus</taxon>
    </lineage>
</organism>
<name>A0A518VCJ5_BRELA</name>
<keyword evidence="2" id="KW-1185">Reference proteome</keyword>
<evidence type="ECO:0000313" key="2">
    <source>
        <dbReference type="Proteomes" id="UP000319432"/>
    </source>
</evidence>
<sequence length="96" mass="11529">MGKFEKMLSKINEEHIEFAQEIDFDLWNFALQQYPQGLFDMLFLDAQDLSEEEIKERKAVLDAAYVYLQSTMEEISRELKKKYPNEVETEHSRLNY</sequence>
<evidence type="ECO:0000313" key="1">
    <source>
        <dbReference type="EMBL" id="QDX94716.1"/>
    </source>
</evidence>
<dbReference type="Proteomes" id="UP000319432">
    <property type="component" value="Chromosome"/>
</dbReference>
<dbReference type="AlphaFoldDB" id="A0A518VCJ5"/>
<dbReference type="EMBL" id="CP033464">
    <property type="protein sequence ID" value="QDX94716.1"/>
    <property type="molecule type" value="Genomic_DNA"/>
</dbReference>
<reference evidence="1 2" key="1">
    <citation type="submission" date="2018-11" db="EMBL/GenBank/DDBJ databases">
        <title>Phylogenetic determinants of toxin gene distribution in genomes of Brevibacillus laterosporus.</title>
        <authorList>
            <person name="Glare T.R."/>
            <person name="Durrant A."/>
            <person name="Berry C."/>
            <person name="Palma L."/>
            <person name="Ormskirk M."/>
            <person name="Cox M.O."/>
        </authorList>
    </citation>
    <scope>NUCLEOTIDE SEQUENCE [LARGE SCALE GENOMIC DNA]</scope>
    <source>
        <strain evidence="1 2">1821L</strain>
    </source>
</reference>
<gene>
    <name evidence="1" type="ORF">EEL30_21995</name>
</gene>
<protein>
    <submittedName>
        <fullName evidence="1">Uncharacterized protein</fullName>
    </submittedName>
</protein>
<accession>A0A518VCJ5</accession>
<dbReference type="OrthoDB" id="9939405at2"/>
<proteinExistence type="predicted"/>